<dbReference type="SMART" id="SM00091">
    <property type="entry name" value="PAS"/>
    <property type="match status" value="1"/>
</dbReference>
<dbReference type="SUPFAM" id="SSF55073">
    <property type="entry name" value="Nucleotide cyclase"/>
    <property type="match status" value="1"/>
</dbReference>
<dbReference type="AlphaFoldDB" id="A0A7V6CE03"/>
<dbReference type="Pfam" id="PF00990">
    <property type="entry name" value="GGDEF"/>
    <property type="match status" value="1"/>
</dbReference>
<dbReference type="PROSITE" id="PS50887">
    <property type="entry name" value="GGDEF"/>
    <property type="match status" value="1"/>
</dbReference>
<gene>
    <name evidence="3" type="ORF">ENM15_05615</name>
</gene>
<evidence type="ECO:0000259" key="1">
    <source>
        <dbReference type="PROSITE" id="PS50112"/>
    </source>
</evidence>
<feature type="domain" description="PAS" evidence="1">
    <location>
        <begin position="12"/>
        <end position="86"/>
    </location>
</feature>
<protein>
    <submittedName>
        <fullName evidence="3">PAS domain-containing protein</fullName>
    </submittedName>
</protein>
<dbReference type="InterPro" id="IPR000160">
    <property type="entry name" value="GGDEF_dom"/>
</dbReference>
<sequence>MTFERLLTQEKVKEIVFKTLENSDIFCLITDYKGKILYLNKGALKITDYQRNELIGNSIYSLLINASDIENFLKTGKVFKGFIQEKKKSGMNFYLYSEIYPLKENEKLIGFVYLGEKILGKEKLNEFSNVEEFDTITGLPHEKAFSIVITTYINRYNEPFTLVIVDVCGFSEFSITYGWEFSAVLLKKIAERIKTFLPPESFIAKTEADEILIALFKTNKEKITTFIIRSF</sequence>
<dbReference type="InterPro" id="IPR035965">
    <property type="entry name" value="PAS-like_dom_sf"/>
</dbReference>
<name>A0A7V6CE03_9BACT</name>
<comment type="caution">
    <text evidence="3">The sequence shown here is derived from an EMBL/GenBank/DDBJ whole genome shotgun (WGS) entry which is preliminary data.</text>
</comment>
<dbReference type="CDD" id="cd00130">
    <property type="entry name" value="PAS"/>
    <property type="match status" value="1"/>
</dbReference>
<dbReference type="InterPro" id="IPR000014">
    <property type="entry name" value="PAS"/>
</dbReference>
<organism evidence="3">
    <name type="scientific">Thermodesulfobacterium geofontis</name>
    <dbReference type="NCBI Taxonomy" id="1295609"/>
    <lineage>
        <taxon>Bacteria</taxon>
        <taxon>Pseudomonadati</taxon>
        <taxon>Thermodesulfobacteriota</taxon>
        <taxon>Thermodesulfobacteria</taxon>
        <taxon>Thermodesulfobacteriales</taxon>
        <taxon>Thermodesulfobacteriaceae</taxon>
        <taxon>Thermodesulfobacterium</taxon>
    </lineage>
</organism>
<dbReference type="InterPro" id="IPR029787">
    <property type="entry name" value="Nucleotide_cyclase"/>
</dbReference>
<dbReference type="Gene3D" id="3.30.450.20">
    <property type="entry name" value="PAS domain"/>
    <property type="match status" value="1"/>
</dbReference>
<feature type="domain" description="GGDEF" evidence="2">
    <location>
        <begin position="158"/>
        <end position="231"/>
    </location>
</feature>
<dbReference type="Gene3D" id="3.30.70.270">
    <property type="match status" value="1"/>
</dbReference>
<proteinExistence type="predicted"/>
<evidence type="ECO:0000259" key="2">
    <source>
        <dbReference type="PROSITE" id="PS50887"/>
    </source>
</evidence>
<dbReference type="NCBIfam" id="TIGR00229">
    <property type="entry name" value="sensory_box"/>
    <property type="match status" value="1"/>
</dbReference>
<accession>A0A7V6CE03</accession>
<reference evidence="3" key="1">
    <citation type="journal article" date="2020" name="mSystems">
        <title>Genome- and Community-Level Interaction Insights into Carbon Utilization and Element Cycling Functions of Hydrothermarchaeota in Hydrothermal Sediment.</title>
        <authorList>
            <person name="Zhou Z."/>
            <person name="Liu Y."/>
            <person name="Xu W."/>
            <person name="Pan J."/>
            <person name="Luo Z.H."/>
            <person name="Li M."/>
        </authorList>
    </citation>
    <scope>NUCLEOTIDE SEQUENCE [LARGE SCALE GENOMIC DNA]</scope>
    <source>
        <strain evidence="3">SpSt-106</strain>
    </source>
</reference>
<dbReference type="SUPFAM" id="SSF55785">
    <property type="entry name" value="PYP-like sensor domain (PAS domain)"/>
    <property type="match status" value="1"/>
</dbReference>
<dbReference type="Pfam" id="PF13426">
    <property type="entry name" value="PAS_9"/>
    <property type="match status" value="1"/>
</dbReference>
<dbReference type="EMBL" id="DRWR01000098">
    <property type="protein sequence ID" value="HHQ16275.1"/>
    <property type="molecule type" value="Genomic_DNA"/>
</dbReference>
<evidence type="ECO:0000313" key="3">
    <source>
        <dbReference type="EMBL" id="HHQ16275.1"/>
    </source>
</evidence>
<dbReference type="InterPro" id="IPR043128">
    <property type="entry name" value="Rev_trsase/Diguanyl_cyclase"/>
</dbReference>
<dbReference type="PROSITE" id="PS50112">
    <property type="entry name" value="PAS"/>
    <property type="match status" value="1"/>
</dbReference>